<dbReference type="PANTHER" id="PTHR30203:SF24">
    <property type="entry name" value="BLR4935 PROTEIN"/>
    <property type="match status" value="1"/>
</dbReference>
<feature type="chain" id="PRO_5036838534" evidence="2">
    <location>
        <begin position="27"/>
        <end position="464"/>
    </location>
</feature>
<reference evidence="3" key="2">
    <citation type="submission" date="2020-09" db="EMBL/GenBank/DDBJ databases">
        <authorList>
            <person name="Sun Q."/>
            <person name="Zhou Y."/>
        </authorList>
    </citation>
    <scope>NUCLEOTIDE SEQUENCE</scope>
    <source>
        <strain evidence="3">CGMCC 1.12181</strain>
    </source>
</reference>
<evidence type="ECO:0000256" key="1">
    <source>
        <dbReference type="SAM" id="Coils"/>
    </source>
</evidence>
<keyword evidence="4" id="KW-1185">Reference proteome</keyword>
<keyword evidence="2" id="KW-0732">Signal</keyword>
<dbReference type="InterPro" id="IPR010131">
    <property type="entry name" value="MdtP/NodT-like"/>
</dbReference>
<reference evidence="3" key="1">
    <citation type="journal article" date="2014" name="Int. J. Syst. Evol. Microbiol.">
        <title>Complete genome sequence of Corynebacterium casei LMG S-19264T (=DSM 44701T), isolated from a smear-ripened cheese.</title>
        <authorList>
            <consortium name="US DOE Joint Genome Institute (JGI-PGF)"/>
            <person name="Walter F."/>
            <person name="Albersmeier A."/>
            <person name="Kalinowski J."/>
            <person name="Ruckert C."/>
        </authorList>
    </citation>
    <scope>NUCLEOTIDE SEQUENCE</scope>
    <source>
        <strain evidence="3">CGMCC 1.12181</strain>
    </source>
</reference>
<feature type="coiled-coil region" evidence="1">
    <location>
        <begin position="188"/>
        <end position="222"/>
    </location>
</feature>
<feature type="coiled-coil region" evidence="1">
    <location>
        <begin position="413"/>
        <end position="440"/>
    </location>
</feature>
<dbReference type="SUPFAM" id="SSF56954">
    <property type="entry name" value="Outer membrane efflux proteins (OEP)"/>
    <property type="match status" value="1"/>
</dbReference>
<protein>
    <submittedName>
        <fullName evidence="3">Copper transporter</fullName>
    </submittedName>
</protein>
<gene>
    <name evidence="3" type="ORF">GCM10011365_18960</name>
</gene>
<name>A0A917CU61_9GAMM</name>
<dbReference type="PANTHER" id="PTHR30203">
    <property type="entry name" value="OUTER MEMBRANE CATION EFFLUX PROTEIN"/>
    <property type="match status" value="1"/>
</dbReference>
<evidence type="ECO:0000313" key="3">
    <source>
        <dbReference type="EMBL" id="GGF97749.1"/>
    </source>
</evidence>
<dbReference type="Proteomes" id="UP000605253">
    <property type="component" value="Unassembled WGS sequence"/>
</dbReference>
<dbReference type="EMBL" id="BMEO01000008">
    <property type="protein sequence ID" value="GGF97749.1"/>
    <property type="molecule type" value="Genomic_DNA"/>
</dbReference>
<evidence type="ECO:0000313" key="4">
    <source>
        <dbReference type="Proteomes" id="UP000605253"/>
    </source>
</evidence>
<comment type="caution">
    <text evidence="3">The sequence shown here is derived from an EMBL/GenBank/DDBJ whole genome shotgun (WGS) entry which is preliminary data.</text>
</comment>
<keyword evidence="1" id="KW-0175">Coiled coil</keyword>
<dbReference type="GO" id="GO:0015562">
    <property type="term" value="F:efflux transmembrane transporter activity"/>
    <property type="evidence" value="ECO:0007669"/>
    <property type="project" value="InterPro"/>
</dbReference>
<proteinExistence type="predicted"/>
<evidence type="ECO:0000256" key="2">
    <source>
        <dbReference type="SAM" id="SignalP"/>
    </source>
</evidence>
<dbReference type="Gene3D" id="1.20.1600.10">
    <property type="entry name" value="Outer membrane efflux proteins (OEP)"/>
    <property type="match status" value="1"/>
</dbReference>
<accession>A0A917CU61</accession>
<sequence length="464" mass="52430">MNIHLLKFFLYAGLLVIVMQSPAVQAADQQFNDPLSLTTAIQLAEKNDPWLLGNQSKQRSLESLAIAADQLPDPKISVGVMGLAADSFDFSQEGMTQLKLGVSQMFPRGDTRQLSQKRLNTLAQQYPYQRQNRTAELNVKVSQLWLSVFQAQESIRLIEQDRELFEYLVDVAEASYTTVTGNTRQQDLIRAQLELTRLDDRLTALQQNKEQAMQQLSEFINDYRPDMSGHVGADNNHTKQAVSQQLPSIKPLDQSLIESQDIDKNHLYRQFAHHPAIKAVQQRIEAEHVGVELARQKYKPAWGVNAAYGYRADANNGLNRADLFSVGVTFDVPLFTKNRQDQTLKAAVSSAEAIETEQDLLLRKMIASFQTEQSNLLRLYQRQALYKQQLLPQMSEQAEASLTAYTNDDGDFAEVVRARIAELNAQIDALKINVDIEKTTIKLNYLLMTNPEQVVTIAMENSND</sequence>
<dbReference type="AlphaFoldDB" id="A0A917CU61"/>
<feature type="signal peptide" evidence="2">
    <location>
        <begin position="1"/>
        <end position="26"/>
    </location>
</feature>
<organism evidence="3 4">
    <name type="scientific">Marinicella pacifica</name>
    <dbReference type="NCBI Taxonomy" id="1171543"/>
    <lineage>
        <taxon>Bacteria</taxon>
        <taxon>Pseudomonadati</taxon>
        <taxon>Pseudomonadota</taxon>
        <taxon>Gammaproteobacteria</taxon>
        <taxon>Lysobacterales</taxon>
        <taxon>Marinicellaceae</taxon>
        <taxon>Marinicella</taxon>
    </lineage>
</organism>
<dbReference type="RefSeq" id="WP_188365498.1">
    <property type="nucleotide sequence ID" value="NZ_BAABJF010000022.1"/>
</dbReference>